<evidence type="ECO:0000313" key="3">
    <source>
        <dbReference type="EMBL" id="RHN42608.1"/>
    </source>
</evidence>
<dbReference type="InterPro" id="IPR024326">
    <property type="entry name" value="RRP7_C"/>
</dbReference>
<dbReference type="Pfam" id="PF12923">
    <property type="entry name" value="RRP7"/>
    <property type="match status" value="1"/>
</dbReference>
<feature type="compositionally biased region" description="Polar residues" evidence="1">
    <location>
        <begin position="1"/>
        <end position="13"/>
    </location>
</feature>
<accession>A0A396GQH6</accession>
<gene>
    <name evidence="3" type="ORF">MtrunA17_Chr8g0378711</name>
</gene>
<comment type="caution">
    <text evidence="3">The sequence shown here is derived from an EMBL/GenBank/DDBJ whole genome shotgun (WGS) entry which is preliminary data.</text>
</comment>
<evidence type="ECO:0000259" key="2">
    <source>
        <dbReference type="Pfam" id="PF12923"/>
    </source>
</evidence>
<feature type="region of interest" description="Disordered" evidence="1">
    <location>
        <begin position="1"/>
        <end position="26"/>
    </location>
</feature>
<feature type="domain" description="Ribosomal RNA-processing protein 7 C-terminal" evidence="2">
    <location>
        <begin position="48"/>
        <end position="96"/>
    </location>
</feature>
<name>A0A396GQH6_MEDTR</name>
<dbReference type="Gramene" id="rna49065">
    <property type="protein sequence ID" value="RHN42608.1"/>
    <property type="gene ID" value="gene49065"/>
</dbReference>
<dbReference type="Proteomes" id="UP000265566">
    <property type="component" value="Chromosome 8"/>
</dbReference>
<evidence type="ECO:0000256" key="1">
    <source>
        <dbReference type="SAM" id="MobiDB-lite"/>
    </source>
</evidence>
<organism evidence="3">
    <name type="scientific">Medicago truncatula</name>
    <name type="common">Barrel medic</name>
    <name type="synonym">Medicago tribuloides</name>
    <dbReference type="NCBI Taxonomy" id="3880"/>
    <lineage>
        <taxon>Eukaryota</taxon>
        <taxon>Viridiplantae</taxon>
        <taxon>Streptophyta</taxon>
        <taxon>Embryophyta</taxon>
        <taxon>Tracheophyta</taxon>
        <taxon>Spermatophyta</taxon>
        <taxon>Magnoliopsida</taxon>
        <taxon>eudicotyledons</taxon>
        <taxon>Gunneridae</taxon>
        <taxon>Pentapetalae</taxon>
        <taxon>rosids</taxon>
        <taxon>fabids</taxon>
        <taxon>Fabales</taxon>
        <taxon>Fabaceae</taxon>
        <taxon>Papilionoideae</taxon>
        <taxon>50 kb inversion clade</taxon>
        <taxon>NPAAA clade</taxon>
        <taxon>Hologalegina</taxon>
        <taxon>IRL clade</taxon>
        <taxon>Trifolieae</taxon>
        <taxon>Medicago</taxon>
    </lineage>
</organism>
<dbReference type="AlphaFoldDB" id="A0A396GQH6"/>
<reference evidence="3" key="1">
    <citation type="journal article" date="2018" name="Nat. Plants">
        <title>Whole-genome landscape of Medicago truncatula symbiotic genes.</title>
        <authorList>
            <person name="Pecrix Y."/>
            <person name="Gamas P."/>
            <person name="Carrere S."/>
        </authorList>
    </citation>
    <scope>NUCLEOTIDE SEQUENCE</scope>
    <source>
        <tissue evidence="3">Leaves</tissue>
    </source>
</reference>
<protein>
    <recommendedName>
        <fullName evidence="2">Ribosomal RNA-processing protein 7 C-terminal domain-containing protein</fullName>
    </recommendedName>
</protein>
<dbReference type="EMBL" id="PSQE01000008">
    <property type="protein sequence ID" value="RHN42608.1"/>
    <property type="molecule type" value="Genomic_DNA"/>
</dbReference>
<sequence>MTSKMGTLMSHGTNIKENKTTQYRPIPPSCFTSHIVLPSKKEKQKKPLLQKEDGRWFGTTRGSVAQAAAKNKLAKKKHTGVHQDFYRFQEREAQRNVCIFPLPSREGPNYVHSQTNNL</sequence>
<proteinExistence type="predicted"/>